<organism evidence="3 4">
    <name type="scientific">Phormidium yuhuli AB48</name>
    <dbReference type="NCBI Taxonomy" id="2940671"/>
    <lineage>
        <taxon>Bacteria</taxon>
        <taxon>Bacillati</taxon>
        <taxon>Cyanobacteriota</taxon>
        <taxon>Cyanophyceae</taxon>
        <taxon>Oscillatoriophycideae</taxon>
        <taxon>Oscillatoriales</taxon>
        <taxon>Oscillatoriaceae</taxon>
        <taxon>Phormidium</taxon>
        <taxon>Phormidium yuhuli</taxon>
    </lineage>
</organism>
<dbReference type="Proteomes" id="UP001056708">
    <property type="component" value="Chromosome"/>
</dbReference>
<evidence type="ECO:0000313" key="4">
    <source>
        <dbReference type="Proteomes" id="UP001056708"/>
    </source>
</evidence>
<accession>A0ABY5ATS1</accession>
<keyword evidence="1" id="KW-0175">Coiled coil</keyword>
<feature type="region of interest" description="Disordered" evidence="2">
    <location>
        <begin position="177"/>
        <end position="215"/>
    </location>
</feature>
<protein>
    <submittedName>
        <fullName evidence="3">Uncharacterized protein</fullName>
    </submittedName>
</protein>
<name>A0ABY5ATS1_9CYAN</name>
<dbReference type="SUPFAM" id="SSF58113">
    <property type="entry name" value="Apolipoprotein A-I"/>
    <property type="match status" value="1"/>
</dbReference>
<feature type="compositionally biased region" description="Polar residues" evidence="2">
    <location>
        <begin position="199"/>
        <end position="215"/>
    </location>
</feature>
<feature type="coiled-coil region" evidence="1">
    <location>
        <begin position="79"/>
        <end position="139"/>
    </location>
</feature>
<sequence>MNEMTPNQMRERLGNIDQIRDILFGDRSREYDRRFSQLESEVTTLRRQMTEQMESLRTVFVSDLRTAIDAVEKKLQYVNASLDEDSEDFRNQLRTVESRLSSNFVVAEKSLKAQVRTLEEELSETRTRLDGELAQLRSQILEELQRKSQQLDGEKLSRTDLADILFDVCMQVKGKEAKTQEVQDLNPERLILPERQNDYQEQTYQEEPIPDSQNP</sequence>
<gene>
    <name evidence="3" type="ORF">NEA10_06010</name>
</gene>
<dbReference type="RefSeq" id="WP_252664366.1">
    <property type="nucleotide sequence ID" value="NZ_CP098611.1"/>
</dbReference>
<evidence type="ECO:0000256" key="2">
    <source>
        <dbReference type="SAM" id="MobiDB-lite"/>
    </source>
</evidence>
<dbReference type="EMBL" id="CP098611">
    <property type="protein sequence ID" value="USR92275.1"/>
    <property type="molecule type" value="Genomic_DNA"/>
</dbReference>
<evidence type="ECO:0000256" key="1">
    <source>
        <dbReference type="SAM" id="Coils"/>
    </source>
</evidence>
<proteinExistence type="predicted"/>
<evidence type="ECO:0000313" key="3">
    <source>
        <dbReference type="EMBL" id="USR92275.1"/>
    </source>
</evidence>
<reference evidence="3" key="1">
    <citation type="submission" date="2022-06" db="EMBL/GenBank/DDBJ databases">
        <title>Genome sequence of Phormidium yuhuli AB48 isolated from an industrial photobioreactor environment.</title>
        <authorList>
            <person name="Qiu Y."/>
            <person name="Noonan A.J.C."/>
            <person name="Dofher K."/>
            <person name="Koch M."/>
            <person name="Kieft B."/>
            <person name="Lin X."/>
            <person name="Ziels R.M."/>
            <person name="Hallam S.J."/>
        </authorList>
    </citation>
    <scope>NUCLEOTIDE SEQUENCE</scope>
    <source>
        <strain evidence="3">AB48</strain>
    </source>
</reference>
<keyword evidence="4" id="KW-1185">Reference proteome</keyword>